<evidence type="ECO:0000313" key="3">
    <source>
        <dbReference type="EMBL" id="KIM27579.1"/>
    </source>
</evidence>
<dbReference type="EMBL" id="KN824298">
    <property type="protein sequence ID" value="KIM27579.1"/>
    <property type="molecule type" value="Genomic_DNA"/>
</dbReference>
<feature type="domain" description="NADP-dependent oxidoreductase" evidence="2">
    <location>
        <begin position="38"/>
        <end position="281"/>
    </location>
</feature>
<dbReference type="Pfam" id="PF00248">
    <property type="entry name" value="Aldo_ket_red"/>
    <property type="match status" value="1"/>
</dbReference>
<dbReference type="SUPFAM" id="SSF51430">
    <property type="entry name" value="NAD(P)-linked oxidoreductase"/>
    <property type="match status" value="1"/>
</dbReference>
<gene>
    <name evidence="3" type="ORF">M408DRAFT_16628</name>
</gene>
<protein>
    <recommendedName>
        <fullName evidence="2">NADP-dependent oxidoreductase domain-containing protein</fullName>
    </recommendedName>
</protein>
<sequence length="293" mass="33897">MTLGDKESESARTHSLEDIAAILDVFQKHGHKEIGWQQRDLVVETKLYPRENERHTPEDLRKTLQASLNALRTDKVELFYLHAPDRTTPWEVTFKAVDDLYREGKFNKSQRWEVAEVVTICRAHGWIQPTVYQGIYNAIHRAVEPELFPCLRRFGISFYAYNPLSGGFLTGRYVDASSQIEQGSRFDDSTGKIQAINYRKRYWNDHNFHALRIIANAAEEHNLTISEVALRWMSHHSLLKREFNDAVIIGASKVGHLEQNLVDLEKAPLPDAIITAVDEAWRTVAPYVQKYWH</sequence>
<dbReference type="InterPro" id="IPR036812">
    <property type="entry name" value="NAD(P)_OxRdtase_dom_sf"/>
</dbReference>
<evidence type="ECO:0000256" key="1">
    <source>
        <dbReference type="ARBA" id="ARBA00023002"/>
    </source>
</evidence>
<dbReference type="InterPro" id="IPR050523">
    <property type="entry name" value="AKR_Detox_Biosynth"/>
</dbReference>
<keyword evidence="4" id="KW-1185">Reference proteome</keyword>
<dbReference type="OrthoDB" id="2310150at2759"/>
<dbReference type="CDD" id="cd19075">
    <property type="entry name" value="AKR_AKR7A1-5"/>
    <property type="match status" value="1"/>
</dbReference>
<keyword evidence="1" id="KW-0560">Oxidoreductase</keyword>
<dbReference type="Gene3D" id="3.20.20.100">
    <property type="entry name" value="NADP-dependent oxidoreductase domain"/>
    <property type="match status" value="1"/>
</dbReference>
<reference evidence="4" key="2">
    <citation type="submission" date="2015-01" db="EMBL/GenBank/DDBJ databases">
        <title>Evolutionary Origins and Diversification of the Mycorrhizal Mutualists.</title>
        <authorList>
            <consortium name="DOE Joint Genome Institute"/>
            <consortium name="Mycorrhizal Genomics Consortium"/>
            <person name="Kohler A."/>
            <person name="Kuo A."/>
            <person name="Nagy L.G."/>
            <person name="Floudas D."/>
            <person name="Copeland A."/>
            <person name="Barry K.W."/>
            <person name="Cichocki N."/>
            <person name="Veneault-Fourrey C."/>
            <person name="LaButti K."/>
            <person name="Lindquist E.A."/>
            <person name="Lipzen A."/>
            <person name="Lundell T."/>
            <person name="Morin E."/>
            <person name="Murat C."/>
            <person name="Riley R."/>
            <person name="Ohm R."/>
            <person name="Sun H."/>
            <person name="Tunlid A."/>
            <person name="Henrissat B."/>
            <person name="Grigoriev I.V."/>
            <person name="Hibbett D.S."/>
            <person name="Martin F."/>
        </authorList>
    </citation>
    <scope>NUCLEOTIDE SEQUENCE [LARGE SCALE GENOMIC DNA]</scope>
    <source>
        <strain evidence="4">MAFF 305830</strain>
    </source>
</reference>
<dbReference type="PANTHER" id="PTHR43364">
    <property type="entry name" value="NADH-SPECIFIC METHYLGLYOXAL REDUCTASE-RELATED"/>
    <property type="match status" value="1"/>
</dbReference>
<accession>A0A0C3B5X9</accession>
<organism evidence="3 4">
    <name type="scientific">Serendipita vermifera MAFF 305830</name>
    <dbReference type="NCBI Taxonomy" id="933852"/>
    <lineage>
        <taxon>Eukaryota</taxon>
        <taxon>Fungi</taxon>
        <taxon>Dikarya</taxon>
        <taxon>Basidiomycota</taxon>
        <taxon>Agaricomycotina</taxon>
        <taxon>Agaricomycetes</taxon>
        <taxon>Sebacinales</taxon>
        <taxon>Serendipitaceae</taxon>
        <taxon>Serendipita</taxon>
    </lineage>
</organism>
<reference evidence="3 4" key="1">
    <citation type="submission" date="2014-04" db="EMBL/GenBank/DDBJ databases">
        <authorList>
            <consortium name="DOE Joint Genome Institute"/>
            <person name="Kuo A."/>
            <person name="Zuccaro A."/>
            <person name="Kohler A."/>
            <person name="Nagy L.G."/>
            <person name="Floudas D."/>
            <person name="Copeland A."/>
            <person name="Barry K.W."/>
            <person name="Cichocki N."/>
            <person name="Veneault-Fourrey C."/>
            <person name="LaButti K."/>
            <person name="Lindquist E.A."/>
            <person name="Lipzen A."/>
            <person name="Lundell T."/>
            <person name="Morin E."/>
            <person name="Murat C."/>
            <person name="Sun H."/>
            <person name="Tunlid A."/>
            <person name="Henrissat B."/>
            <person name="Grigoriev I.V."/>
            <person name="Hibbett D.S."/>
            <person name="Martin F."/>
            <person name="Nordberg H.P."/>
            <person name="Cantor M.N."/>
            <person name="Hua S.X."/>
        </authorList>
    </citation>
    <scope>NUCLEOTIDE SEQUENCE [LARGE SCALE GENOMIC DNA]</scope>
    <source>
        <strain evidence="3 4">MAFF 305830</strain>
    </source>
</reference>
<evidence type="ECO:0000259" key="2">
    <source>
        <dbReference type="Pfam" id="PF00248"/>
    </source>
</evidence>
<dbReference type="GO" id="GO:0016491">
    <property type="term" value="F:oxidoreductase activity"/>
    <property type="evidence" value="ECO:0007669"/>
    <property type="project" value="UniProtKB-KW"/>
</dbReference>
<proteinExistence type="predicted"/>
<dbReference type="HOGENOM" id="CLU_023205_1_1_1"/>
<dbReference type="Proteomes" id="UP000054097">
    <property type="component" value="Unassembled WGS sequence"/>
</dbReference>
<dbReference type="PANTHER" id="PTHR43364:SF4">
    <property type="entry name" value="NAD(P)-LINKED OXIDOREDUCTASE SUPERFAMILY PROTEIN"/>
    <property type="match status" value="1"/>
</dbReference>
<name>A0A0C3B5X9_SERVB</name>
<dbReference type="STRING" id="933852.A0A0C3B5X9"/>
<dbReference type="AlphaFoldDB" id="A0A0C3B5X9"/>
<dbReference type="InterPro" id="IPR023210">
    <property type="entry name" value="NADP_OxRdtase_dom"/>
</dbReference>
<evidence type="ECO:0000313" key="4">
    <source>
        <dbReference type="Proteomes" id="UP000054097"/>
    </source>
</evidence>